<dbReference type="Pfam" id="PF05691">
    <property type="entry name" value="Raffinose_syn"/>
    <property type="match status" value="1"/>
</dbReference>
<comment type="caution">
    <text evidence="2">The sequence shown here is derived from an EMBL/GenBank/DDBJ whole genome shotgun (WGS) entry which is preliminary data.</text>
</comment>
<dbReference type="EMBL" id="BSYO01000028">
    <property type="protein sequence ID" value="GMH24714.1"/>
    <property type="molecule type" value="Genomic_DNA"/>
</dbReference>
<dbReference type="Proteomes" id="UP001279734">
    <property type="component" value="Unassembled WGS sequence"/>
</dbReference>
<dbReference type="AlphaFoldDB" id="A0AAD3T8L9"/>
<sequence length="248" mass="27805">MSTYWPNLAEELPKKLMSYKALPSQLSDVNSDSETEKSVESRGYYKVLFGVKVDGGHGRRITSLPFGDCGLERLTYEAVANIGNQHSACLEVLWPGWYHNVVYLGEEQVFPFDHDSVNLLMLRVRIGKLPLLALGKAYANALIRGLREGKQLSETEAISLSRVGNDFGCANFPGKPDDIFWLQGYLMLQGAYNSLWLGNYKYPDGGMIQSTHPCGAFNYSGGRWCPKTIVPLHQTDFLFNLEDKVILK</sequence>
<name>A0AAD3T8L9_NEPGR</name>
<evidence type="ECO:0000256" key="1">
    <source>
        <dbReference type="ARBA" id="ARBA00023277"/>
    </source>
</evidence>
<protein>
    <submittedName>
        <fullName evidence="2">Uncharacterized protein</fullName>
    </submittedName>
</protein>
<keyword evidence="3" id="KW-1185">Reference proteome</keyword>
<accession>A0AAD3T8L9</accession>
<proteinExistence type="predicted"/>
<evidence type="ECO:0000313" key="3">
    <source>
        <dbReference type="Proteomes" id="UP001279734"/>
    </source>
</evidence>
<organism evidence="2 3">
    <name type="scientific">Nepenthes gracilis</name>
    <name type="common">Slender pitcher plant</name>
    <dbReference type="NCBI Taxonomy" id="150966"/>
    <lineage>
        <taxon>Eukaryota</taxon>
        <taxon>Viridiplantae</taxon>
        <taxon>Streptophyta</taxon>
        <taxon>Embryophyta</taxon>
        <taxon>Tracheophyta</taxon>
        <taxon>Spermatophyta</taxon>
        <taxon>Magnoliopsida</taxon>
        <taxon>eudicotyledons</taxon>
        <taxon>Gunneridae</taxon>
        <taxon>Pentapetalae</taxon>
        <taxon>Caryophyllales</taxon>
        <taxon>Nepenthaceae</taxon>
        <taxon>Nepenthes</taxon>
    </lineage>
</organism>
<reference evidence="2" key="1">
    <citation type="submission" date="2023-05" db="EMBL/GenBank/DDBJ databases">
        <title>Nepenthes gracilis genome sequencing.</title>
        <authorList>
            <person name="Fukushima K."/>
        </authorList>
    </citation>
    <scope>NUCLEOTIDE SEQUENCE</scope>
    <source>
        <strain evidence="2">SING2019-196</strain>
    </source>
</reference>
<gene>
    <name evidence="2" type="ORF">Nepgr_026557</name>
</gene>
<dbReference type="InterPro" id="IPR008811">
    <property type="entry name" value="Glycosyl_hydrolases_36"/>
</dbReference>
<evidence type="ECO:0000313" key="2">
    <source>
        <dbReference type="EMBL" id="GMH24714.1"/>
    </source>
</evidence>
<keyword evidence="1" id="KW-0119">Carbohydrate metabolism</keyword>